<dbReference type="EMBL" id="CAFBLJ010000193">
    <property type="protein sequence ID" value="CAB4884259.1"/>
    <property type="molecule type" value="Genomic_DNA"/>
</dbReference>
<evidence type="ECO:0000313" key="4">
    <source>
        <dbReference type="EMBL" id="CAB4815793.1"/>
    </source>
</evidence>
<proteinExistence type="predicted"/>
<dbReference type="InterPro" id="IPR007569">
    <property type="entry name" value="DUF559"/>
</dbReference>
<reference evidence="3" key="1">
    <citation type="submission" date="2020-05" db="EMBL/GenBank/DDBJ databases">
        <authorList>
            <person name="Chiriac C."/>
            <person name="Salcher M."/>
            <person name="Ghai R."/>
            <person name="Kavagutti S V."/>
        </authorList>
    </citation>
    <scope>NUCLEOTIDE SEQUENCE</scope>
</reference>
<organism evidence="3">
    <name type="scientific">freshwater metagenome</name>
    <dbReference type="NCBI Taxonomy" id="449393"/>
    <lineage>
        <taxon>unclassified sequences</taxon>
        <taxon>metagenomes</taxon>
        <taxon>ecological metagenomes</taxon>
    </lineage>
</organism>
<evidence type="ECO:0000313" key="3">
    <source>
        <dbReference type="EMBL" id="CAB4715166.1"/>
    </source>
</evidence>
<feature type="domain" description="AbiEi antitoxin N-terminal" evidence="2">
    <location>
        <begin position="8"/>
        <end position="50"/>
    </location>
</feature>
<name>A0A6J6QWN9_9ZZZZ</name>
<dbReference type="SUPFAM" id="SSF52980">
    <property type="entry name" value="Restriction endonuclease-like"/>
    <property type="match status" value="1"/>
</dbReference>
<dbReference type="InterPro" id="IPR011335">
    <property type="entry name" value="Restrct_endonuc-II-like"/>
</dbReference>
<dbReference type="AlphaFoldDB" id="A0A6J6QWN9"/>
<feature type="domain" description="DUF559" evidence="1">
    <location>
        <begin position="212"/>
        <end position="297"/>
    </location>
</feature>
<protein>
    <submittedName>
        <fullName evidence="3">Unannotated protein</fullName>
    </submittedName>
</protein>
<dbReference type="InterPro" id="IPR025159">
    <property type="entry name" value="AbiEi_N"/>
</dbReference>
<sequence length="310" mass="34760">MDDKLSLLIKIAQQRSGLVLLDDLKQLSFSPSAISRLVSRGILRRVHRGTVYALSDAHLNFEAEIAAACFAVADSWASGVSAAQYWGIRRVPKGRIEISVNTDFHPNLTGVRIRRVNLPEPEIVTSIHGWSVSSPQQTLFEIALEVDDRTLLSANEDCLNRELVTIAGVREFGSRAVKMGRHGSARFRRVILGRPDELPIAMSHPELELVRALEERDPRWQRQFPIEIPGSHTIHVDIARPDIKLGVEVDGELHDTVIAIHRDKLRDMQAALLGWQILRPTTGDVTDHLMEVISMISRTATQRTMQFKVA</sequence>
<dbReference type="EMBL" id="CAFAAL010000177">
    <property type="protein sequence ID" value="CAB4815793.1"/>
    <property type="molecule type" value="Genomic_DNA"/>
</dbReference>
<dbReference type="EMBL" id="CAEZYH010000018">
    <property type="protein sequence ID" value="CAB4715166.1"/>
    <property type="molecule type" value="Genomic_DNA"/>
</dbReference>
<evidence type="ECO:0000259" key="1">
    <source>
        <dbReference type="Pfam" id="PF04480"/>
    </source>
</evidence>
<gene>
    <name evidence="3" type="ORF">UFOPK2658_00645</name>
    <name evidence="4" type="ORF">UFOPK3004_01536</name>
    <name evidence="5" type="ORF">UFOPK3304_01970</name>
</gene>
<dbReference type="Pfam" id="PF13338">
    <property type="entry name" value="AbiEi_4"/>
    <property type="match status" value="1"/>
</dbReference>
<evidence type="ECO:0000259" key="2">
    <source>
        <dbReference type="Pfam" id="PF13338"/>
    </source>
</evidence>
<dbReference type="Gene3D" id="3.40.960.10">
    <property type="entry name" value="VSR Endonuclease"/>
    <property type="match status" value="1"/>
</dbReference>
<evidence type="ECO:0000313" key="5">
    <source>
        <dbReference type="EMBL" id="CAB4884259.1"/>
    </source>
</evidence>
<accession>A0A6J6QWN9</accession>
<dbReference type="Pfam" id="PF04480">
    <property type="entry name" value="DUF559"/>
    <property type="match status" value="1"/>
</dbReference>